<evidence type="ECO:0000313" key="1">
    <source>
        <dbReference type="EMBL" id="PQA87122.1"/>
    </source>
</evidence>
<proteinExistence type="predicted"/>
<accession>A0A2S7K3P4</accession>
<dbReference type="PANTHER" id="PTHR41791:SF1">
    <property type="entry name" value="SSL7039 PROTEIN"/>
    <property type="match status" value="1"/>
</dbReference>
<dbReference type="InterPro" id="IPR014056">
    <property type="entry name" value="TypeIITA-like_toxin_pred"/>
</dbReference>
<sequence>MDVLEYLDEAGESPFGRWFAIIDSQAALKVRRSIARMELGNFGDSKGVGGGVLECRISYGPGYRIYYGRDGDSLVILLAGGTKKRQQADIERAQGYWADYKARKGTK</sequence>
<comment type="caution">
    <text evidence="1">The sequence shown here is derived from an EMBL/GenBank/DDBJ whole genome shotgun (WGS) entry which is preliminary data.</text>
</comment>
<dbReference type="Proteomes" id="UP000239504">
    <property type="component" value="Unassembled WGS sequence"/>
</dbReference>
<organism evidence="1 2">
    <name type="scientific">Hyphococcus luteus</name>
    <dbReference type="NCBI Taxonomy" id="2058213"/>
    <lineage>
        <taxon>Bacteria</taxon>
        <taxon>Pseudomonadati</taxon>
        <taxon>Pseudomonadota</taxon>
        <taxon>Alphaproteobacteria</taxon>
        <taxon>Parvularculales</taxon>
        <taxon>Parvularculaceae</taxon>
        <taxon>Hyphococcus</taxon>
    </lineage>
</organism>
<dbReference type="RefSeq" id="WP_104830680.1">
    <property type="nucleotide sequence ID" value="NZ_PJCH01000010.1"/>
</dbReference>
<dbReference type="OrthoDB" id="5296237at2"/>
<dbReference type="PIRSF" id="PIRSF028744">
    <property type="entry name" value="Addict_mod_HI1419"/>
    <property type="match status" value="1"/>
</dbReference>
<gene>
    <name evidence="1" type="ORF">CW354_13855</name>
</gene>
<keyword evidence="2" id="KW-1185">Reference proteome</keyword>
<dbReference type="PANTHER" id="PTHR41791">
    <property type="entry name" value="SSL7039 PROTEIN"/>
    <property type="match status" value="1"/>
</dbReference>
<reference evidence="1 2" key="1">
    <citation type="submission" date="2017-12" db="EMBL/GenBank/DDBJ databases">
        <authorList>
            <person name="Hurst M.R.H."/>
        </authorList>
    </citation>
    <scope>NUCLEOTIDE SEQUENCE [LARGE SCALE GENOMIC DNA]</scope>
    <source>
        <strain evidence="1 2">SY-3-19</strain>
    </source>
</reference>
<protein>
    <submittedName>
        <fullName evidence="1">Addiction module protein</fullName>
    </submittedName>
</protein>
<name>A0A2S7K3P4_9PROT</name>
<dbReference type="AlphaFoldDB" id="A0A2S7K3P4"/>
<dbReference type="EMBL" id="PJCH01000010">
    <property type="protein sequence ID" value="PQA87122.1"/>
    <property type="molecule type" value="Genomic_DNA"/>
</dbReference>
<evidence type="ECO:0000313" key="2">
    <source>
        <dbReference type="Proteomes" id="UP000239504"/>
    </source>
</evidence>
<dbReference type="NCBIfam" id="TIGR02683">
    <property type="entry name" value="upstrm_HI1419"/>
    <property type="match status" value="1"/>
</dbReference>